<evidence type="ECO:0000256" key="5">
    <source>
        <dbReference type="ARBA" id="ARBA00023163"/>
    </source>
</evidence>
<name>A0A0A8KWX9_9ZZZZ</name>
<dbReference type="GO" id="GO:0032784">
    <property type="term" value="P:regulation of DNA-templated transcription elongation"/>
    <property type="evidence" value="ECO:0007669"/>
    <property type="project" value="InterPro"/>
</dbReference>
<comment type="similarity">
    <text evidence="1">Belongs to the GreA/GreB family.</text>
</comment>
<dbReference type="GO" id="GO:0003746">
    <property type="term" value="F:translation elongation factor activity"/>
    <property type="evidence" value="ECO:0007669"/>
    <property type="project" value="UniProtKB-KW"/>
</dbReference>
<evidence type="ECO:0000259" key="9">
    <source>
        <dbReference type="Pfam" id="PF03449"/>
    </source>
</evidence>
<dbReference type="InterPro" id="IPR036953">
    <property type="entry name" value="GreA/GreB_C_sf"/>
</dbReference>
<dbReference type="NCBIfam" id="NF001263">
    <property type="entry name" value="PRK00226.1-4"/>
    <property type="match status" value="1"/>
</dbReference>
<accession>A0A0A8KWX9</accession>
<evidence type="ECO:0000256" key="6">
    <source>
        <dbReference type="ARBA" id="ARBA00024916"/>
    </source>
</evidence>
<gene>
    <name evidence="10" type="primary">greA</name>
    <name evidence="10" type="ORF">WWTP_pFosmid_1D_0017</name>
</gene>
<dbReference type="GO" id="GO:0003677">
    <property type="term" value="F:DNA binding"/>
    <property type="evidence" value="ECO:0007669"/>
    <property type="project" value="UniProtKB-KW"/>
</dbReference>
<dbReference type="EMBL" id="HG796236">
    <property type="protein sequence ID" value="CDL65350.1"/>
    <property type="molecule type" value="Genomic_DNA"/>
</dbReference>
<feature type="domain" description="Transcription elongation factor GreA/GreB N-terminal" evidence="9">
    <location>
        <begin position="5"/>
        <end position="74"/>
    </location>
</feature>
<proteinExistence type="inferred from homology"/>
<reference evidence="10" key="1">
    <citation type="journal article" date="2015" name="Res. Microbiol.">
        <title>New FeFe-hydrogenase genes identified in a metagenomic fosmid library from a municipal wastewater treatment plant as revealed by high-throughput sequencing.</title>
        <authorList>
            <person name="Tomazetto G."/>
            <person name="Wibberg D."/>
            <person name="Schluter A."/>
            <person name="Oliveira V.M."/>
        </authorList>
    </citation>
    <scope>NUCLEOTIDE SEQUENCE</scope>
    <source>
        <plasmid evidence="10">fosmid 1D</plasmid>
    </source>
</reference>
<dbReference type="Pfam" id="PF03449">
    <property type="entry name" value="GreA_GreB_N"/>
    <property type="match status" value="1"/>
</dbReference>
<dbReference type="InterPro" id="IPR022691">
    <property type="entry name" value="Tscrpt_elong_fac_GreA/B_N"/>
</dbReference>
<evidence type="ECO:0000256" key="3">
    <source>
        <dbReference type="ARBA" id="ARBA00023015"/>
    </source>
</evidence>
<dbReference type="PROSITE" id="PS00830">
    <property type="entry name" value="GREAB_2"/>
    <property type="match status" value="1"/>
</dbReference>
<dbReference type="NCBIfam" id="TIGR01462">
    <property type="entry name" value="greA"/>
    <property type="match status" value="1"/>
</dbReference>
<evidence type="ECO:0000256" key="2">
    <source>
        <dbReference type="ARBA" id="ARBA00013729"/>
    </source>
</evidence>
<dbReference type="AlphaFoldDB" id="A0A0A8KWX9"/>
<dbReference type="InterPro" id="IPR001437">
    <property type="entry name" value="Tscrpt_elong_fac_GreA/B_C"/>
</dbReference>
<dbReference type="GO" id="GO:0006354">
    <property type="term" value="P:DNA-templated transcription elongation"/>
    <property type="evidence" value="ECO:0007669"/>
    <property type="project" value="TreeGrafter"/>
</dbReference>
<evidence type="ECO:0000256" key="7">
    <source>
        <dbReference type="ARBA" id="ARBA00030776"/>
    </source>
</evidence>
<evidence type="ECO:0000256" key="4">
    <source>
        <dbReference type="ARBA" id="ARBA00023125"/>
    </source>
</evidence>
<keyword evidence="3" id="KW-0805">Transcription regulation</keyword>
<organism evidence="10">
    <name type="scientific">wastewater metagenome</name>
    <dbReference type="NCBI Taxonomy" id="527639"/>
    <lineage>
        <taxon>unclassified sequences</taxon>
        <taxon>metagenomes</taxon>
        <taxon>ecological metagenomes</taxon>
    </lineage>
</organism>
<feature type="domain" description="Transcription elongation factor GreA/GreB C-terminal" evidence="8">
    <location>
        <begin position="82"/>
        <end position="155"/>
    </location>
</feature>
<dbReference type="NCBIfam" id="NF001264">
    <property type="entry name" value="PRK00226.1-5"/>
    <property type="match status" value="1"/>
</dbReference>
<dbReference type="SUPFAM" id="SSF46557">
    <property type="entry name" value="GreA transcript cleavage protein, N-terminal domain"/>
    <property type="match status" value="1"/>
</dbReference>
<dbReference type="PANTHER" id="PTHR30437:SF4">
    <property type="entry name" value="TRANSCRIPTION ELONGATION FACTOR GREA"/>
    <property type="match status" value="1"/>
</dbReference>
<dbReference type="PIRSF" id="PIRSF006092">
    <property type="entry name" value="GreA_GreB"/>
    <property type="match status" value="1"/>
</dbReference>
<dbReference type="Gene3D" id="3.10.50.30">
    <property type="entry name" value="Transcription elongation factor, GreA/GreB, C-terminal domain"/>
    <property type="match status" value="1"/>
</dbReference>
<keyword evidence="10" id="KW-0614">Plasmid</keyword>
<evidence type="ECO:0000313" key="10">
    <source>
        <dbReference type="EMBL" id="CDL65350.1"/>
    </source>
</evidence>
<dbReference type="PANTHER" id="PTHR30437">
    <property type="entry name" value="TRANSCRIPTION ELONGATION FACTOR GREA"/>
    <property type="match status" value="1"/>
</dbReference>
<dbReference type="InterPro" id="IPR018151">
    <property type="entry name" value="TF_GreA/GreB_CS"/>
</dbReference>
<evidence type="ECO:0000259" key="8">
    <source>
        <dbReference type="Pfam" id="PF01272"/>
    </source>
</evidence>
<dbReference type="PROSITE" id="PS00829">
    <property type="entry name" value="GREAB_1"/>
    <property type="match status" value="1"/>
</dbReference>
<protein>
    <recommendedName>
        <fullName evidence="2">Transcription elongation factor GreA</fullName>
    </recommendedName>
    <alternativeName>
        <fullName evidence="7">Transcript cleavage factor GreA</fullName>
    </alternativeName>
</protein>
<dbReference type="InterPro" id="IPR023459">
    <property type="entry name" value="Tscrpt_elong_fac_GreA/B_fam"/>
</dbReference>
<dbReference type="Gene3D" id="1.10.287.180">
    <property type="entry name" value="Transcription elongation factor, GreA/GreB, N-terminal domain"/>
    <property type="match status" value="1"/>
</dbReference>
<dbReference type="NCBIfam" id="NF001261">
    <property type="entry name" value="PRK00226.1-2"/>
    <property type="match status" value="1"/>
</dbReference>
<dbReference type="GO" id="GO:0070063">
    <property type="term" value="F:RNA polymerase binding"/>
    <property type="evidence" value="ECO:0007669"/>
    <property type="project" value="InterPro"/>
</dbReference>
<dbReference type="InterPro" id="IPR028624">
    <property type="entry name" value="Tscrpt_elong_fac_GreA/B"/>
</dbReference>
<geneLocation type="plasmid" evidence="10">
    <name>fosmid 1D</name>
</geneLocation>
<dbReference type="InterPro" id="IPR006359">
    <property type="entry name" value="Tscrpt_elong_fac_GreA"/>
</dbReference>
<dbReference type="SUPFAM" id="SSF54534">
    <property type="entry name" value="FKBP-like"/>
    <property type="match status" value="1"/>
</dbReference>
<dbReference type="InterPro" id="IPR036805">
    <property type="entry name" value="Tscrpt_elong_fac_GreA/B_N_sf"/>
</dbReference>
<keyword evidence="4" id="KW-0238">DNA-binding</keyword>
<dbReference type="Pfam" id="PF01272">
    <property type="entry name" value="GreA_GreB"/>
    <property type="match status" value="1"/>
</dbReference>
<keyword evidence="5" id="KW-0804">Transcription</keyword>
<dbReference type="HAMAP" id="MF_00105">
    <property type="entry name" value="GreA_GreB"/>
    <property type="match status" value="1"/>
</dbReference>
<evidence type="ECO:0000256" key="1">
    <source>
        <dbReference type="ARBA" id="ARBA00008213"/>
    </source>
</evidence>
<dbReference type="FunFam" id="3.10.50.30:FF:000001">
    <property type="entry name" value="Transcription elongation factor GreA"/>
    <property type="match status" value="1"/>
</dbReference>
<keyword evidence="10" id="KW-0251">Elongation factor</keyword>
<keyword evidence="10" id="KW-0648">Protein biosynthesis</keyword>
<sequence>MERSPMTESGYKALQAEVQRLKGIERPRIVKAIEEARAHGDLSENAEYHAAKEEQGLLEARIRQMEGRLAMAQVIDVSKLSGDKVVFGATVVIADADSDEERVVTIVGEDEANADDGKISFQSPLARALIGKKVDDFAKVRLPQGEKEYEVREVRFELGE</sequence>
<dbReference type="FunFam" id="1.10.287.180:FF:000001">
    <property type="entry name" value="Transcription elongation factor GreA"/>
    <property type="match status" value="1"/>
</dbReference>
<comment type="function">
    <text evidence="6">Necessary for efficient RNA polymerase transcription elongation past template-encoded arresting sites. The arresting sites in DNA have the property of trapping a certain fraction of elongating RNA polymerases that pass through, resulting in locked ternary complexes. Cleavage of the nascent transcript by cleavage factors such as GreA or GreB allows the resumption of elongation from the new 3'terminus. GreA releases sequences of 2 to 3 nucleotides.</text>
</comment>